<dbReference type="CDD" id="cd01066">
    <property type="entry name" value="APP_MetAP"/>
    <property type="match status" value="1"/>
</dbReference>
<evidence type="ECO:0000313" key="2">
    <source>
        <dbReference type="EMBL" id="QDT53307.1"/>
    </source>
</evidence>
<gene>
    <name evidence="2" type="ORF">Pan44_13230</name>
</gene>
<name>A0A517SB01_9PLAN</name>
<dbReference type="KEGG" id="ccos:Pan44_13230"/>
<dbReference type="InterPro" id="IPR036005">
    <property type="entry name" value="Creatinase/aminopeptidase-like"/>
</dbReference>
<protein>
    <submittedName>
        <fullName evidence="2">Metallopeptidase family M24</fullName>
    </submittedName>
</protein>
<evidence type="ECO:0000259" key="1">
    <source>
        <dbReference type="Pfam" id="PF00557"/>
    </source>
</evidence>
<sequence length="389" mass="43353">MSPTRPSVLEPISAAELQAIDPDRVREVERRHELLVEYLALRNLQGLLLLRPENFAWLTFGGDNTRRGSSRTTAALFVTPEARLVLCNSADSGQIFDHELGGLGFQLKERPWTEDVSVLCQDLCRGRSFADDTSPGQSTNADLADFRISLASNDHARLRSLGHDLAHCVEAAARNCSLGETEAEVAGQLAHRMMKREITPATIQVMADGQGRRYRHWAYGHDRIERFVTLSAVGRRHGLHVGVARTVCFNSPPQELLDWHQHASLVQATGIYFSRAHWSLGDVWTRIARIYEKFGEAEEWRAAEQGEVIGYAPVEHLIVPRSERQLPAGSAIFWHPSVRSSAVGDTVLVREGRVEMLTQTDSWPTLPIAVKNDPVPQPAILCRETPQPG</sequence>
<keyword evidence="3" id="KW-1185">Reference proteome</keyword>
<dbReference type="RefSeq" id="WP_145028415.1">
    <property type="nucleotide sequence ID" value="NZ_CP036271.1"/>
</dbReference>
<dbReference type="Pfam" id="PF00557">
    <property type="entry name" value="Peptidase_M24"/>
    <property type="match status" value="1"/>
</dbReference>
<dbReference type="InterPro" id="IPR050659">
    <property type="entry name" value="Peptidase_M24B"/>
</dbReference>
<dbReference type="InParanoid" id="A0A517SB01"/>
<dbReference type="AlphaFoldDB" id="A0A517SB01"/>
<proteinExistence type="predicted"/>
<dbReference type="Gene3D" id="3.90.230.10">
    <property type="entry name" value="Creatinase/methionine aminopeptidase superfamily"/>
    <property type="match status" value="1"/>
</dbReference>
<dbReference type="InterPro" id="IPR029149">
    <property type="entry name" value="Creatin/AminoP/Spt16_N"/>
</dbReference>
<dbReference type="PANTHER" id="PTHR46112:SF2">
    <property type="entry name" value="XAA-PRO AMINOPEPTIDASE P-RELATED"/>
    <property type="match status" value="1"/>
</dbReference>
<dbReference type="Proteomes" id="UP000315700">
    <property type="component" value="Chromosome"/>
</dbReference>
<dbReference type="InterPro" id="IPR000994">
    <property type="entry name" value="Pept_M24"/>
</dbReference>
<dbReference type="PANTHER" id="PTHR46112">
    <property type="entry name" value="AMINOPEPTIDASE"/>
    <property type="match status" value="1"/>
</dbReference>
<organism evidence="2 3">
    <name type="scientific">Caulifigura coniformis</name>
    <dbReference type="NCBI Taxonomy" id="2527983"/>
    <lineage>
        <taxon>Bacteria</taxon>
        <taxon>Pseudomonadati</taxon>
        <taxon>Planctomycetota</taxon>
        <taxon>Planctomycetia</taxon>
        <taxon>Planctomycetales</taxon>
        <taxon>Planctomycetaceae</taxon>
        <taxon>Caulifigura</taxon>
    </lineage>
</organism>
<feature type="domain" description="Peptidase M24" evidence="1">
    <location>
        <begin position="166"/>
        <end position="338"/>
    </location>
</feature>
<dbReference type="SUPFAM" id="SSF55920">
    <property type="entry name" value="Creatinase/aminopeptidase"/>
    <property type="match status" value="1"/>
</dbReference>
<dbReference type="EMBL" id="CP036271">
    <property type="protein sequence ID" value="QDT53307.1"/>
    <property type="molecule type" value="Genomic_DNA"/>
</dbReference>
<dbReference type="SUPFAM" id="SSF53092">
    <property type="entry name" value="Creatinase/prolidase N-terminal domain"/>
    <property type="match status" value="1"/>
</dbReference>
<dbReference type="OrthoDB" id="4850044at2"/>
<accession>A0A517SB01</accession>
<evidence type="ECO:0000313" key="3">
    <source>
        <dbReference type="Proteomes" id="UP000315700"/>
    </source>
</evidence>
<reference evidence="2 3" key="1">
    <citation type="submission" date="2019-02" db="EMBL/GenBank/DDBJ databases">
        <title>Deep-cultivation of Planctomycetes and their phenomic and genomic characterization uncovers novel biology.</title>
        <authorList>
            <person name="Wiegand S."/>
            <person name="Jogler M."/>
            <person name="Boedeker C."/>
            <person name="Pinto D."/>
            <person name="Vollmers J."/>
            <person name="Rivas-Marin E."/>
            <person name="Kohn T."/>
            <person name="Peeters S.H."/>
            <person name="Heuer A."/>
            <person name="Rast P."/>
            <person name="Oberbeckmann S."/>
            <person name="Bunk B."/>
            <person name="Jeske O."/>
            <person name="Meyerdierks A."/>
            <person name="Storesund J.E."/>
            <person name="Kallscheuer N."/>
            <person name="Luecker S."/>
            <person name="Lage O.M."/>
            <person name="Pohl T."/>
            <person name="Merkel B.J."/>
            <person name="Hornburger P."/>
            <person name="Mueller R.-W."/>
            <person name="Bruemmer F."/>
            <person name="Labrenz M."/>
            <person name="Spormann A.M."/>
            <person name="Op den Camp H."/>
            <person name="Overmann J."/>
            <person name="Amann R."/>
            <person name="Jetten M.S.M."/>
            <person name="Mascher T."/>
            <person name="Medema M.H."/>
            <person name="Devos D.P."/>
            <person name="Kaster A.-K."/>
            <person name="Ovreas L."/>
            <person name="Rohde M."/>
            <person name="Galperin M.Y."/>
            <person name="Jogler C."/>
        </authorList>
    </citation>
    <scope>NUCLEOTIDE SEQUENCE [LARGE SCALE GENOMIC DNA]</scope>
    <source>
        <strain evidence="2 3">Pan44</strain>
    </source>
</reference>